<dbReference type="RefSeq" id="WP_119059009.1">
    <property type="nucleotide sequence ID" value="NZ_UNSC01000001.1"/>
</dbReference>
<dbReference type="EMBL" id="UNSC01000001">
    <property type="protein sequence ID" value="SZD71458.1"/>
    <property type="molecule type" value="Genomic_DNA"/>
</dbReference>
<accession>A0A383TW51</accession>
<proteinExistence type="predicted"/>
<keyword evidence="3" id="KW-1185">Reference proteome</keyword>
<feature type="domain" description="DUF5683" evidence="1">
    <location>
        <begin position="45"/>
        <end position="188"/>
    </location>
</feature>
<evidence type="ECO:0000313" key="2">
    <source>
        <dbReference type="EMBL" id="SZD71458.1"/>
    </source>
</evidence>
<organism evidence="2 3">
    <name type="scientific">Candidatus Ornithobacterium hominis</name>
    <dbReference type="NCBI Taxonomy" id="2497989"/>
    <lineage>
        <taxon>Bacteria</taxon>
        <taxon>Pseudomonadati</taxon>
        <taxon>Bacteroidota</taxon>
        <taxon>Flavobacteriia</taxon>
        <taxon>Flavobacteriales</taxon>
        <taxon>Weeksellaceae</taxon>
        <taxon>Ornithobacterium</taxon>
    </lineage>
</organism>
<dbReference type="OrthoDB" id="9813910at2"/>
<protein>
    <recommendedName>
        <fullName evidence="1">DUF5683 domain-containing protein</fullName>
    </recommendedName>
</protein>
<dbReference type="Pfam" id="PF18935">
    <property type="entry name" value="DUF5683"/>
    <property type="match status" value="1"/>
</dbReference>
<name>A0A383TW51_9FLAO</name>
<evidence type="ECO:0000259" key="1">
    <source>
        <dbReference type="Pfam" id="PF18935"/>
    </source>
</evidence>
<evidence type="ECO:0000313" key="3">
    <source>
        <dbReference type="Proteomes" id="UP000262142"/>
    </source>
</evidence>
<dbReference type="Proteomes" id="UP000262142">
    <property type="component" value="Unassembled WGS sequence"/>
</dbReference>
<dbReference type="AlphaFoldDB" id="A0A383TW51"/>
<dbReference type="InterPro" id="IPR043738">
    <property type="entry name" value="DUF5683"/>
</dbReference>
<gene>
    <name evidence="2" type="ORF">SAMEA104719789_00557</name>
</gene>
<sequence length="188" mass="21265">MKSLFLIVIFFLSLSIFGQKIPKIDSVQVSGQLFLDPNEDEIIFKNPMRAGLYSAILPGLGQTYNGKYWKVPLAWGLVGSGVGFTVYLNNRYHKYRDAYLAELNGEPHRFSGIYDVNVLAKAQDKAKRDRDYAIALSILAYIVNIVDATVDAHLDQVRKDKELNIQPTAFFDPVTEKINFGLNLNFKL</sequence>
<reference evidence="2 3" key="1">
    <citation type="submission" date="2018-09" db="EMBL/GenBank/DDBJ databases">
        <authorList>
            <consortium name="Pathogen Informatics"/>
        </authorList>
    </citation>
    <scope>NUCLEOTIDE SEQUENCE [LARGE SCALE GENOMIC DNA]</scope>
    <source>
        <strain evidence="2 3">OH-22767</strain>
    </source>
</reference>